<dbReference type="InterPro" id="IPR011889">
    <property type="entry name" value="Liste_lipo_26"/>
</dbReference>
<feature type="compositionally biased region" description="Low complexity" evidence="6">
    <location>
        <begin position="622"/>
        <end position="640"/>
    </location>
</feature>
<dbReference type="Proteomes" id="UP000826550">
    <property type="component" value="Chromosome"/>
</dbReference>
<dbReference type="RefSeq" id="WP_220220305.1">
    <property type="nucleotide sequence ID" value="NZ_CP048268.1"/>
</dbReference>
<keyword evidence="7" id="KW-0812">Transmembrane</keyword>
<dbReference type="InterPro" id="IPR005046">
    <property type="entry name" value="DUF285"/>
</dbReference>
<sequence length="716" mass="76221">MKKSNNLYGQKGKVLFTSAAAIALSLVAANPDKVSAATQPTNQAAKKTVNIAKKRVTKKAAIQPTTLTTENYSEAVPNDSSNEEENSLATDKNEVDSSSDLSATEPNDTPAKIEKRDSAPAERTVSGQVHGLNLSYNQDTDELSINGGSVTARIVTSDGRNTSGISKWIITGNDGTNIPLAKTKKISITAKTQLSNSAPESLFSNFTELTEITGLNLLDTSQATNMSNMFANCSNLTSLDLSSLDTSNVVYMDGMFYGCSGLKQINLKGFNTEKVTSMLSMFEGDSSLSTINLSDFKTPKLESTQSMFTGCKGLTEFTFPSITPNLMGVGEMFNGCTSLKKLDISRIDLVTQKLYGNNSCLGMISNLTSLNTLVLGKKTALSNFWYDSFHGDDGFNCGFDNEGPWQQVDATHGGTINNPKGQKNLSNTDIMDIYQFFGYRDSDANPHTHEKTKDFPEDTYVRLGEPITLQHVDESGKAIPGVEDTKFYGPIGDDYTLSPDQVPGYTLKAGQDPFTGTYGTGRSVTAIYIKNPTAPTPVTPTPVQAADVTVHYQDENGKTIAPDEVLKGNVGDGYISMAKTVSGYTLKARPDNATGFFSASPQSVTYVYAQEGTAGAAEIASNGKGKNSKNGKNGKTLNNKPTAKGKTNSHLGLVPTGVTKQTSSASSSQASAADSSDPGHLPQTGTDKKTQIAVISAGAALLLSSLAGIWFSRKKN</sequence>
<dbReference type="PROSITE" id="PS50847">
    <property type="entry name" value="GRAM_POS_ANCHORING"/>
    <property type="match status" value="1"/>
</dbReference>
<feature type="compositionally biased region" description="Low complexity" evidence="6">
    <location>
        <begin position="663"/>
        <end position="676"/>
    </location>
</feature>
<feature type="compositionally biased region" description="Polar residues" evidence="6">
    <location>
        <begin position="63"/>
        <end position="72"/>
    </location>
</feature>
<evidence type="ECO:0000256" key="6">
    <source>
        <dbReference type="SAM" id="MobiDB-lite"/>
    </source>
</evidence>
<feature type="chain" id="PRO_5045620223" evidence="8">
    <location>
        <begin position="37"/>
        <end position="716"/>
    </location>
</feature>
<keyword evidence="7" id="KW-0472">Membrane</keyword>
<reference evidence="10 11" key="1">
    <citation type="submission" date="2020-01" db="EMBL/GenBank/DDBJ databases">
        <title>Vast differences in strain-level diversity in the gut microbiota of two closely related honey bee species.</title>
        <authorList>
            <person name="Ellegaard K.M."/>
            <person name="Suenami S."/>
            <person name="Miyazaki R."/>
            <person name="Engel P."/>
        </authorList>
    </citation>
    <scope>NUCLEOTIDE SEQUENCE [LARGE SCALE GENOMIC DNA]</scope>
    <source>
        <strain evidence="10 11">ESL0416</strain>
    </source>
</reference>
<evidence type="ECO:0000256" key="4">
    <source>
        <dbReference type="ARBA" id="ARBA00022737"/>
    </source>
</evidence>
<keyword evidence="5" id="KW-0572">Peptidoglycan-anchor</keyword>
<gene>
    <name evidence="10" type="ORF">GYM71_09590</name>
</gene>
<keyword evidence="7" id="KW-1133">Transmembrane helix</keyword>
<dbReference type="EMBL" id="CP048268">
    <property type="protein sequence ID" value="QYN53655.1"/>
    <property type="molecule type" value="Genomic_DNA"/>
</dbReference>
<dbReference type="Pfam" id="PF03382">
    <property type="entry name" value="DUF285"/>
    <property type="match status" value="1"/>
</dbReference>
<evidence type="ECO:0000256" key="7">
    <source>
        <dbReference type="SAM" id="Phobius"/>
    </source>
</evidence>
<dbReference type="InterPro" id="IPR009459">
    <property type="entry name" value="MucBP_dom"/>
</dbReference>
<keyword evidence="2" id="KW-0964">Secreted</keyword>
<feature type="region of interest" description="Disordered" evidence="6">
    <location>
        <begin position="619"/>
        <end position="686"/>
    </location>
</feature>
<name>A0ABX8W9T6_9LACO</name>
<accession>A0ABX8W9T6</accession>
<evidence type="ECO:0000256" key="3">
    <source>
        <dbReference type="ARBA" id="ARBA00022729"/>
    </source>
</evidence>
<evidence type="ECO:0000313" key="10">
    <source>
        <dbReference type="EMBL" id="QYN53655.1"/>
    </source>
</evidence>
<feature type="domain" description="Gram-positive cocci surface proteins LPxTG" evidence="9">
    <location>
        <begin position="681"/>
        <end position="716"/>
    </location>
</feature>
<evidence type="ECO:0000259" key="9">
    <source>
        <dbReference type="PROSITE" id="PS50847"/>
    </source>
</evidence>
<feature type="transmembrane region" description="Helical" evidence="7">
    <location>
        <begin position="692"/>
        <end position="711"/>
    </location>
</feature>
<evidence type="ECO:0000313" key="11">
    <source>
        <dbReference type="Proteomes" id="UP000826550"/>
    </source>
</evidence>
<dbReference type="SUPFAM" id="SSF52058">
    <property type="entry name" value="L domain-like"/>
    <property type="match status" value="1"/>
</dbReference>
<feature type="compositionally biased region" description="Basic and acidic residues" evidence="6">
    <location>
        <begin position="111"/>
        <end position="120"/>
    </location>
</feature>
<organism evidence="10 11">
    <name type="scientific">Lactobacillus panisapium</name>
    <dbReference type="NCBI Taxonomy" id="2012495"/>
    <lineage>
        <taxon>Bacteria</taxon>
        <taxon>Bacillati</taxon>
        <taxon>Bacillota</taxon>
        <taxon>Bacilli</taxon>
        <taxon>Lactobacillales</taxon>
        <taxon>Lactobacillaceae</taxon>
        <taxon>Lactobacillus</taxon>
    </lineage>
</organism>
<proteinExistence type="predicted"/>
<dbReference type="Pfam" id="PF06458">
    <property type="entry name" value="MucBP"/>
    <property type="match status" value="2"/>
</dbReference>
<keyword evidence="11" id="KW-1185">Reference proteome</keyword>
<dbReference type="InterPro" id="IPR032675">
    <property type="entry name" value="LRR_dom_sf"/>
</dbReference>
<dbReference type="NCBIfam" id="TIGR02167">
    <property type="entry name" value="Liste_lipo_26"/>
    <property type="match status" value="3"/>
</dbReference>
<feature type="compositionally biased region" description="Polar residues" evidence="6">
    <location>
        <begin position="96"/>
        <end position="107"/>
    </location>
</feature>
<dbReference type="InterPro" id="IPR019931">
    <property type="entry name" value="LPXTG_anchor"/>
</dbReference>
<feature type="region of interest" description="Disordered" evidence="6">
    <location>
        <begin position="56"/>
        <end position="132"/>
    </location>
</feature>
<feature type="signal peptide" evidence="8">
    <location>
        <begin position="1"/>
        <end position="36"/>
    </location>
</feature>
<dbReference type="Gene3D" id="3.80.10.10">
    <property type="entry name" value="Ribonuclease Inhibitor"/>
    <property type="match status" value="1"/>
</dbReference>
<evidence type="ECO:0000256" key="5">
    <source>
        <dbReference type="ARBA" id="ARBA00023088"/>
    </source>
</evidence>
<keyword evidence="3 8" id="KW-0732">Signal</keyword>
<keyword evidence="1" id="KW-0134">Cell wall</keyword>
<evidence type="ECO:0000256" key="2">
    <source>
        <dbReference type="ARBA" id="ARBA00022525"/>
    </source>
</evidence>
<evidence type="ECO:0000256" key="1">
    <source>
        <dbReference type="ARBA" id="ARBA00022512"/>
    </source>
</evidence>
<dbReference type="Gene3D" id="3.10.20.320">
    <property type="entry name" value="Putative peptidoglycan bound protein (lpxtg motif)"/>
    <property type="match status" value="2"/>
</dbReference>
<evidence type="ECO:0000256" key="8">
    <source>
        <dbReference type="SAM" id="SignalP"/>
    </source>
</evidence>
<dbReference type="NCBIfam" id="TIGR01167">
    <property type="entry name" value="LPXTG_anchor"/>
    <property type="match status" value="1"/>
</dbReference>
<protein>
    <submittedName>
        <fullName evidence="10">BspA family leucine-rich repeat surface protein</fullName>
    </submittedName>
</protein>
<keyword evidence="4" id="KW-0677">Repeat</keyword>